<keyword evidence="14" id="KW-1185">Reference proteome</keyword>
<dbReference type="GO" id="GO:0020037">
    <property type="term" value="F:heme binding"/>
    <property type="evidence" value="ECO:0007669"/>
    <property type="project" value="InterPro"/>
</dbReference>
<dbReference type="Gene3D" id="1.10.630.10">
    <property type="entry name" value="Cytochrome P450"/>
    <property type="match status" value="1"/>
</dbReference>
<keyword evidence="6" id="KW-0492">Microsome</keyword>
<proteinExistence type="inferred from homology"/>
<evidence type="ECO:0000256" key="9">
    <source>
        <dbReference type="ARBA" id="ARBA00043906"/>
    </source>
</evidence>
<evidence type="ECO:0000256" key="4">
    <source>
        <dbReference type="ARBA" id="ARBA00022617"/>
    </source>
</evidence>
<keyword evidence="4 10" id="KW-0349">Heme</keyword>
<keyword evidence="7 11" id="KW-0560">Oxidoreductase</keyword>
<dbReference type="FunFam" id="1.10.630.10:FF:000042">
    <property type="entry name" value="Cytochrome P450"/>
    <property type="match status" value="1"/>
</dbReference>
<accession>A0A8W8KSV2</accession>
<comment type="similarity">
    <text evidence="3 11">Belongs to the cytochrome P450 family.</text>
</comment>
<keyword evidence="6" id="KW-0256">Endoplasmic reticulum</keyword>
<evidence type="ECO:0000256" key="10">
    <source>
        <dbReference type="PIRSR" id="PIRSR602401-1"/>
    </source>
</evidence>
<dbReference type="InterPro" id="IPR001128">
    <property type="entry name" value="Cyt_P450"/>
</dbReference>
<dbReference type="InterPro" id="IPR002401">
    <property type="entry name" value="Cyt_P450_E_grp-I"/>
</dbReference>
<keyword evidence="11" id="KW-0503">Monooxygenase</keyword>
<name>A0A8W8KSV2_MAGGI</name>
<dbReference type="GO" id="GO:0005789">
    <property type="term" value="C:endoplasmic reticulum membrane"/>
    <property type="evidence" value="ECO:0007669"/>
    <property type="project" value="UniProtKB-SubCell"/>
</dbReference>
<evidence type="ECO:0000256" key="8">
    <source>
        <dbReference type="ARBA" id="ARBA00023004"/>
    </source>
</evidence>
<keyword evidence="12" id="KW-0472">Membrane</keyword>
<dbReference type="OrthoDB" id="1470350at2759"/>
<sequence>MGLGDNAFFWLNSWSSTAGMLLIFILWLFLWLTRREVDEAERRTGIPAAGGALPLLGHLPQVFKLGVDDFEKKWLRKKKSKLLLSWFGNSPMITVTDPEVLKHVLVKEFSNFHDRPRRNYQMTQPPINKGLFFNHGDHWKRIRTIITPTFSTGKLKGMNPDINRYSENLADKMEKLAKSKEKVEIKRLYEGFTLDTISATAFGLDVDCINNPDGPFIKNMRSIFEKGIGVWRRIFFTLGNIFPTFIPVVRYFKMDYFDKDHLDFFIRHCQAMIEDRKTRVSQRKDFLQLMVDAELEDKSTTGPEVCNVPNKRLTNDEVVAQVFMLYLAGHETTANTLTFVSYELALNQEVQDRVIQEIQDQIGEKEPTYENTNKLKYMDQVIMETLRMFPPLTRLYREIQETVTIGNYTFPKGWTVVVPVFSIHRDPEYWPDPERFDPGRFENPKSTQNKFFYIPFGQGPRICLGMRLALLELKVSLVHVLKRVRLVPCEETQMSLKPVTHKGTLISVERPIQLGLQLRQNEH</sequence>
<dbReference type="InterPro" id="IPR017972">
    <property type="entry name" value="Cyt_P450_CS"/>
</dbReference>
<reference evidence="13" key="1">
    <citation type="submission" date="2022-08" db="UniProtKB">
        <authorList>
            <consortium name="EnsemblMetazoa"/>
        </authorList>
    </citation>
    <scope>IDENTIFICATION</scope>
    <source>
        <strain evidence="13">05x7-T-G4-1.051#20</strain>
    </source>
</reference>
<dbReference type="PROSITE" id="PS00086">
    <property type="entry name" value="CYTOCHROME_P450"/>
    <property type="match status" value="1"/>
</dbReference>
<dbReference type="CDD" id="cd11055">
    <property type="entry name" value="CYP3A-like"/>
    <property type="match status" value="1"/>
</dbReference>
<evidence type="ECO:0000256" key="7">
    <source>
        <dbReference type="ARBA" id="ARBA00023002"/>
    </source>
</evidence>
<dbReference type="PANTHER" id="PTHR24302:SF15">
    <property type="entry name" value="FATTY-ACID PEROXYGENASE"/>
    <property type="match status" value="1"/>
</dbReference>
<comment type="cofactor">
    <cofactor evidence="10">
        <name>heme</name>
        <dbReference type="ChEBI" id="CHEBI:30413"/>
    </cofactor>
</comment>
<comment type="function">
    <text evidence="9">Cytochromes P450 are a group of heme-thiolate monooxygenases. They oxidize a variety of structurally unrelated compounds, including steroids, fatty acids, and xenobiotics.</text>
</comment>
<feature type="transmembrane region" description="Helical" evidence="12">
    <location>
        <begin position="230"/>
        <end position="252"/>
    </location>
</feature>
<evidence type="ECO:0000313" key="13">
    <source>
        <dbReference type="EnsemblMetazoa" id="G25132.2:cds"/>
    </source>
</evidence>
<dbReference type="Proteomes" id="UP000005408">
    <property type="component" value="Unassembled WGS sequence"/>
</dbReference>
<dbReference type="GO" id="GO:0008395">
    <property type="term" value="F:steroid hydroxylase activity"/>
    <property type="evidence" value="ECO:0007669"/>
    <property type="project" value="TreeGrafter"/>
</dbReference>
<dbReference type="SUPFAM" id="SSF48264">
    <property type="entry name" value="Cytochrome P450"/>
    <property type="match status" value="1"/>
</dbReference>
<evidence type="ECO:0000256" key="5">
    <source>
        <dbReference type="ARBA" id="ARBA00022723"/>
    </source>
</evidence>
<feature type="transmembrane region" description="Helical" evidence="12">
    <location>
        <begin position="12"/>
        <end position="33"/>
    </location>
</feature>
<dbReference type="GO" id="GO:0005506">
    <property type="term" value="F:iron ion binding"/>
    <property type="evidence" value="ECO:0007669"/>
    <property type="project" value="InterPro"/>
</dbReference>
<dbReference type="InterPro" id="IPR050705">
    <property type="entry name" value="Cytochrome_P450_3A"/>
</dbReference>
<comment type="subcellular location">
    <subcellularLocation>
        <location evidence="2">Endoplasmic reticulum membrane</location>
        <topology evidence="2">Peripheral membrane protein</topology>
    </subcellularLocation>
    <subcellularLocation>
        <location evidence="1">Microsome membrane</location>
        <topology evidence="1">Peripheral membrane protein</topology>
    </subcellularLocation>
</comment>
<protein>
    <submittedName>
        <fullName evidence="13">Uncharacterized protein</fullName>
    </submittedName>
</protein>
<dbReference type="GO" id="GO:0016705">
    <property type="term" value="F:oxidoreductase activity, acting on paired donors, with incorporation or reduction of molecular oxygen"/>
    <property type="evidence" value="ECO:0007669"/>
    <property type="project" value="InterPro"/>
</dbReference>
<dbReference type="PRINTS" id="PR00385">
    <property type="entry name" value="P450"/>
</dbReference>
<evidence type="ECO:0000256" key="1">
    <source>
        <dbReference type="ARBA" id="ARBA00004174"/>
    </source>
</evidence>
<dbReference type="PANTHER" id="PTHR24302">
    <property type="entry name" value="CYTOCHROME P450 FAMILY 3"/>
    <property type="match status" value="1"/>
</dbReference>
<dbReference type="PRINTS" id="PR00463">
    <property type="entry name" value="EP450I"/>
</dbReference>
<evidence type="ECO:0000256" key="6">
    <source>
        <dbReference type="ARBA" id="ARBA00022848"/>
    </source>
</evidence>
<keyword evidence="8 10" id="KW-0408">Iron</keyword>
<dbReference type="EnsemblMetazoa" id="G25132.2">
    <property type="protein sequence ID" value="G25132.2:cds"/>
    <property type="gene ID" value="G25132"/>
</dbReference>
<dbReference type="Pfam" id="PF00067">
    <property type="entry name" value="p450"/>
    <property type="match status" value="1"/>
</dbReference>
<keyword evidence="5 10" id="KW-0479">Metal-binding</keyword>
<keyword evidence="12" id="KW-1133">Transmembrane helix</keyword>
<evidence type="ECO:0000256" key="3">
    <source>
        <dbReference type="ARBA" id="ARBA00010617"/>
    </source>
</evidence>
<evidence type="ECO:0000313" key="14">
    <source>
        <dbReference type="Proteomes" id="UP000005408"/>
    </source>
</evidence>
<keyword evidence="12" id="KW-0812">Transmembrane</keyword>
<dbReference type="SMR" id="A0A8W8KSV2"/>
<dbReference type="AlphaFoldDB" id="A0A8W8KSV2"/>
<feature type="binding site" description="axial binding residue" evidence="10">
    <location>
        <position position="463"/>
    </location>
    <ligand>
        <name>heme</name>
        <dbReference type="ChEBI" id="CHEBI:30413"/>
    </ligand>
    <ligandPart>
        <name>Fe</name>
        <dbReference type="ChEBI" id="CHEBI:18248"/>
    </ligandPart>
</feature>
<evidence type="ECO:0000256" key="2">
    <source>
        <dbReference type="ARBA" id="ARBA00004406"/>
    </source>
</evidence>
<dbReference type="InterPro" id="IPR036396">
    <property type="entry name" value="Cyt_P450_sf"/>
</dbReference>
<organism evidence="13 14">
    <name type="scientific">Magallana gigas</name>
    <name type="common">Pacific oyster</name>
    <name type="synonym">Crassostrea gigas</name>
    <dbReference type="NCBI Taxonomy" id="29159"/>
    <lineage>
        <taxon>Eukaryota</taxon>
        <taxon>Metazoa</taxon>
        <taxon>Spiralia</taxon>
        <taxon>Lophotrochozoa</taxon>
        <taxon>Mollusca</taxon>
        <taxon>Bivalvia</taxon>
        <taxon>Autobranchia</taxon>
        <taxon>Pteriomorphia</taxon>
        <taxon>Ostreida</taxon>
        <taxon>Ostreoidea</taxon>
        <taxon>Ostreidae</taxon>
        <taxon>Magallana</taxon>
    </lineage>
</organism>
<evidence type="ECO:0000256" key="12">
    <source>
        <dbReference type="SAM" id="Phobius"/>
    </source>
</evidence>
<evidence type="ECO:0000256" key="11">
    <source>
        <dbReference type="RuleBase" id="RU000461"/>
    </source>
</evidence>